<evidence type="ECO:0000259" key="2">
    <source>
        <dbReference type="SMART" id="SM00331"/>
    </source>
</evidence>
<proteinExistence type="predicted"/>
<sequence length="459" mass="47955">MTWAPKPEGMLGRVLGAAEDASPVEAVEAVTRELAAALGAVAVAFLIADLSGRSLVRLTHVAAGPAAELPVAGALVGSARVGSDPDGSDLAGELRRDDEESAVVLPLDGGPAEQALRTQTVRVVPAATSGTGVDGTAPAPLWTVHAPVTERGEAIGLLEMTLPAEPDLATLDQIRRTAHALAFVVIAARRHTDLFEWGQRSTPFTLPAEIQRRLLPAAMTCEAGSVTLSGWLEPAAHIGGDSFDYSLARDTLHLSVTDAMGHGVASALTATLCVGSLRNTRRQGASLLEQVSAANDAILEHAKEIETGPYVTGLLGRLDLRSGVLTVVNAGHVAPFLARGNLVTRVKLAANVPLGLFGETRYRSAELRLEPGDRLVIVTDGMLERNAESVDLFRSISATRALHPREATRALADQVLEAAANELADDATLLVLDWHGGHDDGGRTTVAGADSERASAPLR</sequence>
<evidence type="ECO:0000256" key="1">
    <source>
        <dbReference type="ARBA" id="ARBA00022801"/>
    </source>
</evidence>
<evidence type="ECO:0000313" key="4">
    <source>
        <dbReference type="Proteomes" id="UP000562124"/>
    </source>
</evidence>
<organism evidence="3 4">
    <name type="scientific">Cellulomonas fimi</name>
    <dbReference type="NCBI Taxonomy" id="1708"/>
    <lineage>
        <taxon>Bacteria</taxon>
        <taxon>Bacillati</taxon>
        <taxon>Actinomycetota</taxon>
        <taxon>Actinomycetes</taxon>
        <taxon>Micrococcales</taxon>
        <taxon>Cellulomonadaceae</taxon>
        <taxon>Cellulomonas</taxon>
    </lineage>
</organism>
<dbReference type="InterPro" id="IPR052016">
    <property type="entry name" value="Bact_Sigma-Reg"/>
</dbReference>
<dbReference type="SUPFAM" id="SSF81606">
    <property type="entry name" value="PP2C-like"/>
    <property type="match status" value="1"/>
</dbReference>
<dbReference type="InterPro" id="IPR001932">
    <property type="entry name" value="PPM-type_phosphatase-like_dom"/>
</dbReference>
<comment type="caution">
    <text evidence="3">The sequence shown here is derived from an EMBL/GenBank/DDBJ whole genome shotgun (WGS) entry which is preliminary data.</text>
</comment>
<dbReference type="GO" id="GO:0016791">
    <property type="term" value="F:phosphatase activity"/>
    <property type="evidence" value="ECO:0007669"/>
    <property type="project" value="TreeGrafter"/>
</dbReference>
<name>A0A7Y0QI83_CELFI</name>
<dbReference type="PANTHER" id="PTHR43156">
    <property type="entry name" value="STAGE II SPORULATION PROTEIN E-RELATED"/>
    <property type="match status" value="1"/>
</dbReference>
<dbReference type="RefSeq" id="WP_169324380.1">
    <property type="nucleotide sequence ID" value="NZ_JABCJJ010000008.1"/>
</dbReference>
<keyword evidence="1" id="KW-0378">Hydrolase</keyword>
<protein>
    <submittedName>
        <fullName evidence="3">Serine/threonine-protein phosphatase</fullName>
    </submittedName>
</protein>
<dbReference type="EMBL" id="JABCJJ010000008">
    <property type="protein sequence ID" value="NMR19997.1"/>
    <property type="molecule type" value="Genomic_DNA"/>
</dbReference>
<dbReference type="Proteomes" id="UP000562124">
    <property type="component" value="Unassembled WGS sequence"/>
</dbReference>
<keyword evidence="4" id="KW-1185">Reference proteome</keyword>
<gene>
    <name evidence="3" type="ORF">HIR71_07130</name>
</gene>
<feature type="domain" description="PPM-type phosphatase" evidence="2">
    <location>
        <begin position="223"/>
        <end position="434"/>
    </location>
</feature>
<reference evidence="3 4" key="1">
    <citation type="submission" date="2020-04" db="EMBL/GenBank/DDBJ databases">
        <title>Sequencing and Assembly of C. fimi.</title>
        <authorList>
            <person name="Ramsey A.R."/>
        </authorList>
    </citation>
    <scope>NUCLEOTIDE SEQUENCE [LARGE SCALE GENOMIC DNA]</scope>
    <source>
        <strain evidence="3 4">SB</strain>
    </source>
</reference>
<dbReference type="AlphaFoldDB" id="A0A7Y0QI83"/>
<dbReference type="PANTHER" id="PTHR43156:SF2">
    <property type="entry name" value="STAGE II SPORULATION PROTEIN E"/>
    <property type="match status" value="1"/>
</dbReference>
<dbReference type="SMART" id="SM00331">
    <property type="entry name" value="PP2C_SIG"/>
    <property type="match status" value="1"/>
</dbReference>
<accession>A0A7Y0QI83</accession>
<dbReference type="Pfam" id="PF07228">
    <property type="entry name" value="SpoIIE"/>
    <property type="match status" value="1"/>
</dbReference>
<dbReference type="Gene3D" id="3.60.40.10">
    <property type="entry name" value="PPM-type phosphatase domain"/>
    <property type="match status" value="1"/>
</dbReference>
<dbReference type="InterPro" id="IPR036457">
    <property type="entry name" value="PPM-type-like_dom_sf"/>
</dbReference>
<evidence type="ECO:0000313" key="3">
    <source>
        <dbReference type="EMBL" id="NMR19997.1"/>
    </source>
</evidence>